<reference evidence="3" key="1">
    <citation type="journal article" date="2013" name="Nat. Biotechnol.">
        <title>Chinese hamster genome sequenced from sorted chromosomes.</title>
        <authorList>
            <person name="Brinkrolf K."/>
            <person name="Rupp O."/>
            <person name="Laux H."/>
            <person name="Kollin F."/>
            <person name="Ernst W."/>
            <person name="Linke B."/>
            <person name="Kofler R."/>
            <person name="Romand S."/>
            <person name="Hesse F."/>
            <person name="Budach W.E."/>
            <person name="Galosy S."/>
            <person name="Muller D."/>
            <person name="Noll T."/>
            <person name="Wienberg J."/>
            <person name="Jostock T."/>
            <person name="Leonard M."/>
            <person name="Grillari J."/>
            <person name="Tauch A."/>
            <person name="Goesmann A."/>
            <person name="Helk B."/>
            <person name="Mott J.E."/>
            <person name="Puhler A."/>
            <person name="Borth N."/>
        </authorList>
    </citation>
    <scope>NUCLEOTIDE SEQUENCE [LARGE SCALE GENOMIC DNA]</scope>
    <source>
        <strain evidence="3">17A/GY</strain>
    </source>
</reference>
<dbReference type="Proteomes" id="UP000030759">
    <property type="component" value="Unassembled WGS sequence"/>
</dbReference>
<evidence type="ECO:0000313" key="3">
    <source>
        <dbReference type="Proteomes" id="UP000030759"/>
    </source>
</evidence>
<keyword evidence="1" id="KW-1133">Transmembrane helix</keyword>
<keyword evidence="1" id="KW-0812">Transmembrane</keyword>
<feature type="transmembrane region" description="Helical" evidence="1">
    <location>
        <begin position="122"/>
        <end position="144"/>
    </location>
</feature>
<organism evidence="2 3">
    <name type="scientific">Cricetulus griseus</name>
    <name type="common">Chinese hamster</name>
    <name type="synonym">Cricetulus barabensis griseus</name>
    <dbReference type="NCBI Taxonomy" id="10029"/>
    <lineage>
        <taxon>Eukaryota</taxon>
        <taxon>Metazoa</taxon>
        <taxon>Chordata</taxon>
        <taxon>Craniata</taxon>
        <taxon>Vertebrata</taxon>
        <taxon>Euteleostomi</taxon>
        <taxon>Mammalia</taxon>
        <taxon>Eutheria</taxon>
        <taxon>Euarchontoglires</taxon>
        <taxon>Glires</taxon>
        <taxon>Rodentia</taxon>
        <taxon>Myomorpha</taxon>
        <taxon>Muroidea</taxon>
        <taxon>Cricetidae</taxon>
        <taxon>Cricetinae</taxon>
        <taxon>Cricetulus</taxon>
    </lineage>
</organism>
<protein>
    <submittedName>
        <fullName evidence="2">Uncharacterized protein</fullName>
    </submittedName>
</protein>
<keyword evidence="1" id="KW-0472">Membrane</keyword>
<evidence type="ECO:0000313" key="2">
    <source>
        <dbReference type="EMBL" id="ERE71159.1"/>
    </source>
</evidence>
<name>A0A061HXM2_CRIGR</name>
<dbReference type="EMBL" id="KE680872">
    <property type="protein sequence ID" value="ERE71159.1"/>
    <property type="molecule type" value="Genomic_DNA"/>
</dbReference>
<gene>
    <name evidence="2" type="ORF">H671_6g15949</name>
</gene>
<proteinExistence type="predicted"/>
<sequence length="234" mass="27508">MLQLCVFQYPELLGFLQFVVFLKSNFNVTGGYSNFSYMLRFAMLPSMWLNLEKVPCHAEKKWVQVVTLPLMVCMGPRFTSGWCKRVLYTDGSQARTSSKILRYGESGQPCLLPDFRGNPLSFSPFSLMLAIDLVYIVFIMFRYVPVIPVISKIFIMKFVYMVDYIDGFSYVEPSLHPWDEAYLIMVDDFSDMFLDFVHQYFIEYFSIDVHEGYRFYFVDFSSQVDYFLVSTPSW</sequence>
<evidence type="ECO:0000256" key="1">
    <source>
        <dbReference type="SAM" id="Phobius"/>
    </source>
</evidence>
<dbReference type="AlphaFoldDB" id="A0A061HXM2"/>
<accession>A0A061HXM2</accession>